<dbReference type="InterPro" id="IPR014284">
    <property type="entry name" value="RNA_pol_sigma-70_dom"/>
</dbReference>
<evidence type="ECO:0000259" key="6">
    <source>
        <dbReference type="Pfam" id="PF08281"/>
    </source>
</evidence>
<evidence type="ECO:0000256" key="1">
    <source>
        <dbReference type="ARBA" id="ARBA00010641"/>
    </source>
</evidence>
<dbReference type="Pfam" id="PF08281">
    <property type="entry name" value="Sigma70_r4_2"/>
    <property type="match status" value="1"/>
</dbReference>
<dbReference type="NCBIfam" id="TIGR02937">
    <property type="entry name" value="sigma70-ECF"/>
    <property type="match status" value="1"/>
</dbReference>
<proteinExistence type="inferred from homology"/>
<keyword evidence="4" id="KW-0804">Transcription</keyword>
<feature type="domain" description="RNA polymerase sigma factor 70 region 4 type 2" evidence="6">
    <location>
        <begin position="134"/>
        <end position="184"/>
    </location>
</feature>
<evidence type="ECO:0000313" key="8">
    <source>
        <dbReference type="Proteomes" id="UP001596364"/>
    </source>
</evidence>
<dbReference type="EMBL" id="JBHSUS010000001">
    <property type="protein sequence ID" value="MFC6440417.1"/>
    <property type="molecule type" value="Genomic_DNA"/>
</dbReference>
<evidence type="ECO:0000259" key="5">
    <source>
        <dbReference type="Pfam" id="PF04542"/>
    </source>
</evidence>
<dbReference type="InterPro" id="IPR036388">
    <property type="entry name" value="WH-like_DNA-bd_sf"/>
</dbReference>
<dbReference type="InterPro" id="IPR013249">
    <property type="entry name" value="RNA_pol_sigma70_r4_t2"/>
</dbReference>
<reference evidence="8" key="1">
    <citation type="journal article" date="2019" name="Int. J. Syst. Evol. Microbiol.">
        <title>The Global Catalogue of Microorganisms (GCM) 10K type strain sequencing project: providing services to taxonomists for standard genome sequencing and annotation.</title>
        <authorList>
            <consortium name="The Broad Institute Genomics Platform"/>
            <consortium name="The Broad Institute Genome Sequencing Center for Infectious Disease"/>
            <person name="Wu L."/>
            <person name="Ma J."/>
        </authorList>
    </citation>
    <scope>NUCLEOTIDE SEQUENCE [LARGE SCALE GENOMIC DNA]</scope>
    <source>
        <strain evidence="8">CGMCC 1.16031</strain>
    </source>
</reference>
<dbReference type="Pfam" id="PF04542">
    <property type="entry name" value="Sigma70_r2"/>
    <property type="match status" value="1"/>
</dbReference>
<keyword evidence="2" id="KW-0805">Transcription regulation</keyword>
<dbReference type="Proteomes" id="UP001596364">
    <property type="component" value="Unassembled WGS sequence"/>
</dbReference>
<gene>
    <name evidence="7" type="ORF">ACFP85_09680</name>
</gene>
<dbReference type="InterPro" id="IPR013325">
    <property type="entry name" value="RNA_pol_sigma_r2"/>
</dbReference>
<dbReference type="InterPro" id="IPR039425">
    <property type="entry name" value="RNA_pol_sigma-70-like"/>
</dbReference>
<feature type="domain" description="RNA polymerase sigma-70 region 2" evidence="5">
    <location>
        <begin position="30"/>
        <end position="97"/>
    </location>
</feature>
<dbReference type="Gene3D" id="1.10.10.10">
    <property type="entry name" value="Winged helix-like DNA-binding domain superfamily/Winged helix DNA-binding domain"/>
    <property type="match status" value="1"/>
</dbReference>
<keyword evidence="8" id="KW-1185">Reference proteome</keyword>
<dbReference type="Gene3D" id="1.10.1740.10">
    <property type="match status" value="1"/>
</dbReference>
<dbReference type="RefSeq" id="WP_131258215.1">
    <property type="nucleotide sequence ID" value="NZ_JBHSUS010000001.1"/>
</dbReference>
<evidence type="ECO:0000256" key="3">
    <source>
        <dbReference type="ARBA" id="ARBA00023082"/>
    </source>
</evidence>
<dbReference type="InterPro" id="IPR013324">
    <property type="entry name" value="RNA_pol_sigma_r3/r4-like"/>
</dbReference>
<dbReference type="CDD" id="cd06171">
    <property type="entry name" value="Sigma70_r4"/>
    <property type="match status" value="1"/>
</dbReference>
<name>A0ABW1XMR1_9ALTE</name>
<organism evidence="7 8">
    <name type="scientific">Pseudobowmanella zhangzhouensis</name>
    <dbReference type="NCBI Taxonomy" id="1537679"/>
    <lineage>
        <taxon>Bacteria</taxon>
        <taxon>Pseudomonadati</taxon>
        <taxon>Pseudomonadota</taxon>
        <taxon>Gammaproteobacteria</taxon>
        <taxon>Alteromonadales</taxon>
        <taxon>Alteromonadaceae</taxon>
    </lineage>
</organism>
<dbReference type="InterPro" id="IPR007627">
    <property type="entry name" value="RNA_pol_sigma70_r2"/>
</dbReference>
<evidence type="ECO:0000313" key="7">
    <source>
        <dbReference type="EMBL" id="MFC6440417.1"/>
    </source>
</evidence>
<evidence type="ECO:0000256" key="2">
    <source>
        <dbReference type="ARBA" id="ARBA00023015"/>
    </source>
</evidence>
<evidence type="ECO:0000256" key="4">
    <source>
        <dbReference type="ARBA" id="ARBA00023163"/>
    </source>
</evidence>
<accession>A0ABW1XMR1</accession>
<dbReference type="SUPFAM" id="SSF88946">
    <property type="entry name" value="Sigma2 domain of RNA polymerase sigma factors"/>
    <property type="match status" value="1"/>
</dbReference>
<dbReference type="PANTHER" id="PTHR43133">
    <property type="entry name" value="RNA POLYMERASE ECF-TYPE SIGMA FACTO"/>
    <property type="match status" value="1"/>
</dbReference>
<dbReference type="PANTHER" id="PTHR43133:SF62">
    <property type="entry name" value="RNA POLYMERASE SIGMA FACTOR SIGZ"/>
    <property type="match status" value="1"/>
</dbReference>
<comment type="caution">
    <text evidence="7">The sequence shown here is derived from an EMBL/GenBank/DDBJ whole genome shotgun (WGS) entry which is preliminary data.</text>
</comment>
<protein>
    <submittedName>
        <fullName evidence="7">Sigma-70 family RNA polymerase sigma factor</fullName>
    </submittedName>
</protein>
<keyword evidence="3" id="KW-0731">Sigma factor</keyword>
<comment type="similarity">
    <text evidence="1">Belongs to the sigma-70 factor family. ECF subfamily.</text>
</comment>
<sequence>MSTHFAVEPALEMLLIAIAQQRDQAAFRQLFNAVGGRLKGYAVKSGANDKDADELVQETMLLVWRKAHLYDPTQASALTWLFTLLRNKRVDLLRRNKHNLISADDLYLEPESAQSEHDAEPLQQEIESDRNQHIVRNLLQHLPTEQRIILYKVYFEGKSHSEISDELALPLGTVKSRLRLALSKFEVLARQHFLWLLIIQMTNY</sequence>
<dbReference type="SUPFAM" id="SSF88659">
    <property type="entry name" value="Sigma3 and sigma4 domains of RNA polymerase sigma factors"/>
    <property type="match status" value="1"/>
</dbReference>